<organism evidence="1 2">
    <name type="scientific">Ascoidea rubescens DSM 1968</name>
    <dbReference type="NCBI Taxonomy" id="1344418"/>
    <lineage>
        <taxon>Eukaryota</taxon>
        <taxon>Fungi</taxon>
        <taxon>Dikarya</taxon>
        <taxon>Ascomycota</taxon>
        <taxon>Saccharomycotina</taxon>
        <taxon>Saccharomycetes</taxon>
        <taxon>Ascoideaceae</taxon>
        <taxon>Ascoidea</taxon>
    </lineage>
</organism>
<dbReference type="AlphaFoldDB" id="A0A1D2VFV0"/>
<gene>
    <name evidence="1" type="ORF">ASCRUDRAFT_8755</name>
</gene>
<dbReference type="EMBL" id="KV454482">
    <property type="protein sequence ID" value="ODV60554.1"/>
    <property type="molecule type" value="Genomic_DNA"/>
</dbReference>
<dbReference type="RefSeq" id="XP_020046861.1">
    <property type="nucleotide sequence ID" value="XM_020194963.1"/>
</dbReference>
<evidence type="ECO:0000313" key="2">
    <source>
        <dbReference type="Proteomes" id="UP000095038"/>
    </source>
</evidence>
<sequence>MPRSAHLINLKNVVLYNDLAAKNNLTEAVQNDVRNPFSGYSSNKLQSIDVVTVDDRFDESDSNPVDKS</sequence>
<accession>A0A1D2VFV0</accession>
<proteinExistence type="predicted"/>
<protein>
    <submittedName>
        <fullName evidence="1">Uncharacterized protein</fullName>
    </submittedName>
</protein>
<dbReference type="InParanoid" id="A0A1D2VFV0"/>
<dbReference type="Proteomes" id="UP000095038">
    <property type="component" value="Unassembled WGS sequence"/>
</dbReference>
<keyword evidence="2" id="KW-1185">Reference proteome</keyword>
<evidence type="ECO:0000313" key="1">
    <source>
        <dbReference type="EMBL" id="ODV60554.1"/>
    </source>
</evidence>
<dbReference type="GeneID" id="30968599"/>
<name>A0A1D2VFV0_9ASCO</name>
<reference evidence="2" key="1">
    <citation type="submission" date="2016-05" db="EMBL/GenBank/DDBJ databases">
        <title>Comparative genomics of biotechnologically important yeasts.</title>
        <authorList>
            <consortium name="DOE Joint Genome Institute"/>
            <person name="Riley R."/>
            <person name="Haridas S."/>
            <person name="Wolfe K.H."/>
            <person name="Lopes M.R."/>
            <person name="Hittinger C.T."/>
            <person name="Goker M."/>
            <person name="Salamov A."/>
            <person name="Wisecaver J."/>
            <person name="Long T.M."/>
            <person name="Aerts A.L."/>
            <person name="Barry K."/>
            <person name="Choi C."/>
            <person name="Clum A."/>
            <person name="Coughlan A.Y."/>
            <person name="Deshpande S."/>
            <person name="Douglass A.P."/>
            <person name="Hanson S.J."/>
            <person name="Klenk H.-P."/>
            <person name="Labutti K."/>
            <person name="Lapidus A."/>
            <person name="Lindquist E."/>
            <person name="Lipzen A."/>
            <person name="Meier-Kolthoff J.P."/>
            <person name="Ohm R.A."/>
            <person name="Otillar R.P."/>
            <person name="Pangilinan J."/>
            <person name="Peng Y."/>
            <person name="Rokas A."/>
            <person name="Rosa C.A."/>
            <person name="Scheuner C."/>
            <person name="Sibirny A.A."/>
            <person name="Slot J.C."/>
            <person name="Stielow J.B."/>
            <person name="Sun H."/>
            <person name="Kurtzman C.P."/>
            <person name="Blackwell M."/>
            <person name="Grigoriev I.V."/>
            <person name="Jeffries T.W."/>
        </authorList>
    </citation>
    <scope>NUCLEOTIDE SEQUENCE [LARGE SCALE GENOMIC DNA]</scope>
    <source>
        <strain evidence="2">DSM 1968</strain>
    </source>
</reference>